<dbReference type="Proteomes" id="UP000249056">
    <property type="component" value="Unassembled WGS sequence"/>
</dbReference>
<feature type="compositionally biased region" description="Low complexity" evidence="1">
    <location>
        <begin position="128"/>
        <end position="141"/>
    </location>
</feature>
<keyword evidence="3" id="KW-1185">Reference proteome</keyword>
<feature type="compositionally biased region" description="Basic and acidic residues" evidence="1">
    <location>
        <begin position="71"/>
        <end position="82"/>
    </location>
</feature>
<dbReference type="AlphaFoldDB" id="A0A395IK42"/>
<sequence>MSGSNQTRQSRARHARHHNNSAGDATIEVVDYDYDGSEAGQYPDAVEDSASEDRRSASVGASRANASRPSYADDRDRYEYRHPRVFGTPPQDHVSSDRDQYRRPRVIITPLQARASPTRNRPRRPRASTRSPRARASPTRNQHSRHGVSTRPPQVRVSYFRADRREDLPPPPRRQYSSRFSPLAHGNPSRQRSPVGRQISYRRRSPSPTSYGGYIPSPPTGEEAYIYRSDTSDQGQRRHTRYHRYMTEAEERAMARPVTQYNETIDFVMVREMLEDLNVADRRPRR</sequence>
<dbReference type="OrthoDB" id="10567969at2759"/>
<feature type="compositionally biased region" description="Basic residues" evidence="1">
    <location>
        <begin position="10"/>
        <end position="19"/>
    </location>
</feature>
<feature type="region of interest" description="Disordered" evidence="1">
    <location>
        <begin position="1"/>
        <end position="220"/>
    </location>
</feature>
<dbReference type="EMBL" id="QKRW01000038">
    <property type="protein sequence ID" value="RAL60657.1"/>
    <property type="molecule type" value="Genomic_DNA"/>
</dbReference>
<protein>
    <submittedName>
        <fullName evidence="2">Uncharacterized protein</fullName>
    </submittedName>
</protein>
<organism evidence="2 3">
    <name type="scientific">Monilinia fructigena</name>
    <dbReference type="NCBI Taxonomy" id="38457"/>
    <lineage>
        <taxon>Eukaryota</taxon>
        <taxon>Fungi</taxon>
        <taxon>Dikarya</taxon>
        <taxon>Ascomycota</taxon>
        <taxon>Pezizomycotina</taxon>
        <taxon>Leotiomycetes</taxon>
        <taxon>Helotiales</taxon>
        <taxon>Sclerotiniaceae</taxon>
        <taxon>Monilinia</taxon>
    </lineage>
</organism>
<gene>
    <name evidence="2" type="ORF">DID88_009975</name>
</gene>
<accession>A0A395IK42</accession>
<evidence type="ECO:0000256" key="1">
    <source>
        <dbReference type="SAM" id="MobiDB-lite"/>
    </source>
</evidence>
<evidence type="ECO:0000313" key="3">
    <source>
        <dbReference type="Proteomes" id="UP000249056"/>
    </source>
</evidence>
<proteinExistence type="predicted"/>
<name>A0A395IK42_9HELO</name>
<comment type="caution">
    <text evidence="2">The sequence shown here is derived from an EMBL/GenBank/DDBJ whole genome shotgun (WGS) entry which is preliminary data.</text>
</comment>
<evidence type="ECO:0000313" key="2">
    <source>
        <dbReference type="EMBL" id="RAL60657.1"/>
    </source>
</evidence>
<reference evidence="2 3" key="1">
    <citation type="submission" date="2018-06" db="EMBL/GenBank/DDBJ databases">
        <title>Genome Sequence of the Brown Rot Fungal Pathogen Monilinia fructigena.</title>
        <authorList>
            <person name="Landi L."/>
            <person name="De Miccolis Angelini R.M."/>
            <person name="Pollastro S."/>
            <person name="Abate D."/>
            <person name="Faretra F."/>
            <person name="Romanazzi G."/>
        </authorList>
    </citation>
    <scope>NUCLEOTIDE SEQUENCE [LARGE SCALE GENOMIC DNA]</scope>
    <source>
        <strain evidence="2 3">Mfrg269</strain>
    </source>
</reference>